<dbReference type="InterPro" id="IPR045540">
    <property type="entry name" value="YegS/DAGK_C"/>
</dbReference>
<keyword evidence="4" id="KW-0067">ATP-binding</keyword>
<evidence type="ECO:0000259" key="5">
    <source>
        <dbReference type="PROSITE" id="PS50146"/>
    </source>
</evidence>
<dbReference type="SMART" id="SM00046">
    <property type="entry name" value="DAGKc"/>
    <property type="match status" value="1"/>
</dbReference>
<keyword evidence="1" id="KW-0808">Transferase</keyword>
<evidence type="ECO:0000256" key="1">
    <source>
        <dbReference type="ARBA" id="ARBA00022679"/>
    </source>
</evidence>
<dbReference type="GO" id="GO:0016301">
    <property type="term" value="F:kinase activity"/>
    <property type="evidence" value="ECO:0007669"/>
    <property type="project" value="UniProtKB-KW"/>
</dbReference>
<evidence type="ECO:0000256" key="3">
    <source>
        <dbReference type="ARBA" id="ARBA00022777"/>
    </source>
</evidence>
<dbReference type="OrthoDB" id="9786026at2"/>
<dbReference type="RefSeq" id="WP_072882326.1">
    <property type="nucleotide sequence ID" value="NZ_FOKU01000010.1"/>
</dbReference>
<dbReference type="Proteomes" id="UP000198940">
    <property type="component" value="Unassembled WGS sequence"/>
</dbReference>
<dbReference type="EMBL" id="FOKU01000010">
    <property type="protein sequence ID" value="SFC39511.1"/>
    <property type="molecule type" value="Genomic_DNA"/>
</dbReference>
<dbReference type="Gene3D" id="3.40.50.10330">
    <property type="entry name" value="Probable inorganic polyphosphate/atp-NAD kinase, domain 1"/>
    <property type="match status" value="1"/>
</dbReference>
<keyword evidence="2" id="KW-0547">Nucleotide-binding</keyword>
<dbReference type="Pfam" id="PF00781">
    <property type="entry name" value="DAGK_cat"/>
    <property type="match status" value="1"/>
</dbReference>
<dbReference type="InterPro" id="IPR050187">
    <property type="entry name" value="Lipid_Phosphate_FormReg"/>
</dbReference>
<dbReference type="GO" id="GO:0005524">
    <property type="term" value="F:ATP binding"/>
    <property type="evidence" value="ECO:0007669"/>
    <property type="project" value="UniProtKB-KW"/>
</dbReference>
<evidence type="ECO:0000256" key="2">
    <source>
        <dbReference type="ARBA" id="ARBA00022741"/>
    </source>
</evidence>
<feature type="domain" description="DAGKc" evidence="5">
    <location>
        <begin position="1"/>
        <end position="131"/>
    </location>
</feature>
<dbReference type="Pfam" id="PF19279">
    <property type="entry name" value="YegS_C"/>
    <property type="match status" value="1"/>
</dbReference>
<reference evidence="7 8" key="1">
    <citation type="submission" date="2016-11" db="EMBL/GenBank/DDBJ databases">
        <authorList>
            <person name="Varghese N."/>
            <person name="Submissions S."/>
        </authorList>
    </citation>
    <scope>NUCLEOTIDE SEQUENCE [LARGE SCALE GENOMIC DNA]</scope>
    <source>
        <strain evidence="7 8">CGMCC 1.12174</strain>
        <strain evidence="6 9">DSM 26351</strain>
    </source>
</reference>
<dbReference type="InterPro" id="IPR001206">
    <property type="entry name" value="Diacylglycerol_kinase_cat_dom"/>
</dbReference>
<dbReference type="PANTHER" id="PTHR12358:SF106">
    <property type="entry name" value="LIPID KINASE YEGS"/>
    <property type="match status" value="1"/>
</dbReference>
<evidence type="ECO:0000313" key="9">
    <source>
        <dbReference type="Proteomes" id="UP000198940"/>
    </source>
</evidence>
<dbReference type="EMBL" id="FRAT01000011">
    <property type="protein sequence ID" value="SHL52704.1"/>
    <property type="molecule type" value="Genomic_DNA"/>
</dbReference>
<sequence>MGHQKIHFIVNPIAGKGERVLNEAYLEQFFIRSFHRLIVKYSQYKTHAISLTKESVAEGADIIVACGGDGTINEVASSLVGTNIPLGIIPFGSGNGLASNLHIPKNLREALGLLRNAHTIRIDAGRINDRYFFSNTGVGFDASVIKNYESSNRRTLSGYLGACMTSFKELKKPKEIGIKANGKQWRTNPFLVFVSNTNVMGYHLSLTPQASLQDGLLDVLVITKINRFKMLVLGVLLLMNKPHLLKEATHFQTTGLDLSSLPGAHFDSQIDGEFHPMEDNAISIGIEKKALTVIVPRPKG</sequence>
<comment type="caution">
    <text evidence="7">The sequence shown here is derived from an EMBL/GenBank/DDBJ whole genome shotgun (WGS) entry which is preliminary data.</text>
</comment>
<keyword evidence="3 7" id="KW-0418">Kinase</keyword>
<dbReference type="AlphaFoldDB" id="A0A1M7BCQ2"/>
<dbReference type="InterPro" id="IPR016064">
    <property type="entry name" value="NAD/diacylglycerol_kinase_sf"/>
</dbReference>
<dbReference type="SUPFAM" id="SSF111331">
    <property type="entry name" value="NAD kinase/diacylglycerol kinase-like"/>
    <property type="match status" value="1"/>
</dbReference>
<dbReference type="InterPro" id="IPR017438">
    <property type="entry name" value="ATP-NAD_kinase_N"/>
</dbReference>
<dbReference type="GO" id="GO:0005886">
    <property type="term" value="C:plasma membrane"/>
    <property type="evidence" value="ECO:0007669"/>
    <property type="project" value="TreeGrafter"/>
</dbReference>
<evidence type="ECO:0000313" key="6">
    <source>
        <dbReference type="EMBL" id="SFC39511.1"/>
    </source>
</evidence>
<evidence type="ECO:0000313" key="8">
    <source>
        <dbReference type="Proteomes" id="UP000184031"/>
    </source>
</evidence>
<dbReference type="Gene3D" id="2.60.200.40">
    <property type="match status" value="1"/>
</dbReference>
<name>A0A1M7BCQ2_9FLAO</name>
<evidence type="ECO:0000313" key="7">
    <source>
        <dbReference type="EMBL" id="SHL52704.1"/>
    </source>
</evidence>
<organism evidence="7 8">
    <name type="scientific">Flagellimonas taeanensis</name>
    <dbReference type="NCBI Taxonomy" id="1005926"/>
    <lineage>
        <taxon>Bacteria</taxon>
        <taxon>Pseudomonadati</taxon>
        <taxon>Bacteroidota</taxon>
        <taxon>Flavobacteriia</taxon>
        <taxon>Flavobacteriales</taxon>
        <taxon>Flavobacteriaceae</taxon>
        <taxon>Flagellimonas</taxon>
    </lineage>
</organism>
<dbReference type="STRING" id="1055723.SAMN05216293_3666"/>
<keyword evidence="9" id="KW-1185">Reference proteome</keyword>
<proteinExistence type="predicted"/>
<gene>
    <name evidence="6" type="ORF">SAMN04487891_110104</name>
    <name evidence="7" type="ORF">SAMN05216293_3666</name>
</gene>
<dbReference type="PROSITE" id="PS50146">
    <property type="entry name" value="DAGK"/>
    <property type="match status" value="1"/>
</dbReference>
<evidence type="ECO:0000256" key="4">
    <source>
        <dbReference type="ARBA" id="ARBA00022840"/>
    </source>
</evidence>
<dbReference type="Proteomes" id="UP000184031">
    <property type="component" value="Unassembled WGS sequence"/>
</dbReference>
<accession>A0A1M7BCQ2</accession>
<protein>
    <submittedName>
        <fullName evidence="7">Lipid kinase, YegS/Rv2252/BmrU family</fullName>
    </submittedName>
</protein>
<dbReference type="PANTHER" id="PTHR12358">
    <property type="entry name" value="SPHINGOSINE KINASE"/>
    <property type="match status" value="1"/>
</dbReference>